<evidence type="ECO:0000259" key="5">
    <source>
        <dbReference type="Pfam" id="PF02866"/>
    </source>
</evidence>
<feature type="compositionally biased region" description="Basic residues" evidence="3">
    <location>
        <begin position="1448"/>
        <end position="1457"/>
    </location>
</feature>
<gene>
    <name evidence="6" type="ORF">AK812_SmicGene2860</name>
</gene>
<dbReference type="Gene3D" id="2.30.130.30">
    <property type="entry name" value="Hypothetical protein"/>
    <property type="match status" value="1"/>
</dbReference>
<dbReference type="Gene3D" id="3.90.110.10">
    <property type="entry name" value="Lactate dehydrogenase/glycoside hydrolase, family 4, C-terminal"/>
    <property type="match status" value="1"/>
</dbReference>
<accession>A0A1Q9F0G7</accession>
<evidence type="ECO:0000256" key="4">
    <source>
        <dbReference type="SAM" id="SignalP"/>
    </source>
</evidence>
<dbReference type="InterPro" id="IPR018253">
    <property type="entry name" value="DnaJ_domain_CS"/>
</dbReference>
<dbReference type="InterPro" id="IPR015947">
    <property type="entry name" value="PUA-like_sf"/>
</dbReference>
<dbReference type="EMBL" id="LSRX01000032">
    <property type="protein sequence ID" value="OLQ13149.1"/>
    <property type="molecule type" value="Genomic_DNA"/>
</dbReference>
<dbReference type="Pfam" id="PF02866">
    <property type="entry name" value="Ldh_1_C"/>
    <property type="match status" value="1"/>
</dbReference>
<feature type="region of interest" description="Disordered" evidence="3">
    <location>
        <begin position="1431"/>
        <end position="1457"/>
    </location>
</feature>
<organism evidence="6 7">
    <name type="scientific">Symbiodinium microadriaticum</name>
    <name type="common">Dinoflagellate</name>
    <name type="synonym">Zooxanthella microadriatica</name>
    <dbReference type="NCBI Taxonomy" id="2951"/>
    <lineage>
        <taxon>Eukaryota</taxon>
        <taxon>Sar</taxon>
        <taxon>Alveolata</taxon>
        <taxon>Dinophyceae</taxon>
        <taxon>Suessiales</taxon>
        <taxon>Symbiodiniaceae</taxon>
        <taxon>Symbiodinium</taxon>
    </lineage>
</organism>
<dbReference type="PANTHER" id="PTHR11540:SF16">
    <property type="entry name" value="MALATE DEHYDROGENASE, MITOCHONDRIAL"/>
    <property type="match status" value="1"/>
</dbReference>
<feature type="chain" id="PRO_5013067948" evidence="4">
    <location>
        <begin position="18"/>
        <end position="2484"/>
    </location>
</feature>
<feature type="region of interest" description="Disordered" evidence="3">
    <location>
        <begin position="1610"/>
        <end position="1630"/>
    </location>
</feature>
<evidence type="ECO:0000256" key="3">
    <source>
        <dbReference type="SAM" id="MobiDB-lite"/>
    </source>
</evidence>
<dbReference type="SUPFAM" id="SSF88697">
    <property type="entry name" value="PUA domain-like"/>
    <property type="match status" value="1"/>
</dbReference>
<evidence type="ECO:0000313" key="7">
    <source>
        <dbReference type="Proteomes" id="UP000186817"/>
    </source>
</evidence>
<feature type="region of interest" description="Disordered" evidence="3">
    <location>
        <begin position="738"/>
        <end position="772"/>
    </location>
</feature>
<dbReference type="GO" id="GO:0005737">
    <property type="term" value="C:cytoplasm"/>
    <property type="evidence" value="ECO:0007669"/>
    <property type="project" value="TreeGrafter"/>
</dbReference>
<dbReference type="SUPFAM" id="SSF56327">
    <property type="entry name" value="LDH C-terminal domain-like"/>
    <property type="match status" value="1"/>
</dbReference>
<reference evidence="6 7" key="1">
    <citation type="submission" date="2016-02" db="EMBL/GenBank/DDBJ databases">
        <title>Genome analysis of coral dinoflagellate symbionts highlights evolutionary adaptations to a symbiotic lifestyle.</title>
        <authorList>
            <person name="Aranda M."/>
            <person name="Li Y."/>
            <person name="Liew Y.J."/>
            <person name="Baumgarten S."/>
            <person name="Simakov O."/>
            <person name="Wilson M."/>
            <person name="Piel J."/>
            <person name="Ashoor H."/>
            <person name="Bougouffa S."/>
            <person name="Bajic V.B."/>
            <person name="Ryu T."/>
            <person name="Ravasi T."/>
            <person name="Bayer T."/>
            <person name="Micklem G."/>
            <person name="Kim H."/>
            <person name="Bhak J."/>
            <person name="Lajeunesse T.C."/>
            <person name="Voolstra C.R."/>
        </authorList>
    </citation>
    <scope>NUCLEOTIDE SEQUENCE [LARGE SCALE GENOMIC DNA]</scope>
    <source>
        <strain evidence="6 7">CCMP2467</strain>
    </source>
</reference>
<keyword evidence="2" id="KW-0520">NAD</keyword>
<evidence type="ECO:0000313" key="6">
    <source>
        <dbReference type="EMBL" id="OLQ13149.1"/>
    </source>
</evidence>
<feature type="domain" description="Lactate/malate dehydrogenase C-terminal" evidence="5">
    <location>
        <begin position="2335"/>
        <end position="2476"/>
    </location>
</feature>
<dbReference type="Proteomes" id="UP000186817">
    <property type="component" value="Unassembled WGS sequence"/>
</dbReference>
<dbReference type="CDD" id="cd06257">
    <property type="entry name" value="DnaJ"/>
    <property type="match status" value="1"/>
</dbReference>
<name>A0A1Q9F0G7_SYMMI</name>
<protein>
    <submittedName>
        <fullName evidence="6">Malate dehydrogenase 2, mitochondrial</fullName>
    </submittedName>
</protein>
<dbReference type="OrthoDB" id="437318at2759"/>
<keyword evidence="1" id="KW-0560">Oxidoreductase</keyword>
<keyword evidence="7" id="KW-1185">Reference proteome</keyword>
<dbReference type="InterPro" id="IPR022383">
    <property type="entry name" value="Lactate/malate_DH_C"/>
</dbReference>
<feature type="region of interest" description="Disordered" evidence="3">
    <location>
        <begin position="2165"/>
        <end position="2209"/>
    </location>
</feature>
<dbReference type="GO" id="GO:0030060">
    <property type="term" value="F:L-malate dehydrogenase (NAD+) activity"/>
    <property type="evidence" value="ECO:0007669"/>
    <property type="project" value="TreeGrafter"/>
</dbReference>
<dbReference type="PANTHER" id="PTHR11540">
    <property type="entry name" value="MALATE AND LACTATE DEHYDROGENASE"/>
    <property type="match status" value="1"/>
</dbReference>
<keyword evidence="4" id="KW-0732">Signal</keyword>
<evidence type="ECO:0000256" key="2">
    <source>
        <dbReference type="ARBA" id="ARBA00023027"/>
    </source>
</evidence>
<dbReference type="SUPFAM" id="SSF46565">
    <property type="entry name" value="Chaperone J-domain"/>
    <property type="match status" value="1"/>
</dbReference>
<dbReference type="InterPro" id="IPR036869">
    <property type="entry name" value="J_dom_sf"/>
</dbReference>
<sequence length="2484" mass="273773">MFFLHAFVFGFSTVINAFMRRARKLETCSILSRNYTNTSGNKVMKAEFLYPGHQDFKTAKNIRCLNVHPDKCEHQAAQQAFQKVMVAWSTLENAQSRQDYVGKLMQAAQRQAQAHRAIAGVRRPLSCAPPSAGAGSAAVVETAEKAAKAIAVEHGSLHFCQKHVRAQVYSGNSRNFSFRSEAEKATSEKRAKFFLEAVAKQVLAFDGCANAAARKALLEPLGLKPQSTKALTRDALVQALCAKQVVSFETALEQQFLETQQAAAAAKEQHMPSAAVAGVDIHHRFFCSPVLQPPKLAYAPVYLHPGCFAALRGAGFQRCLHGLLLGHKRQSQWRVSNIIVASSKSDVTEVATKAVEQHMDDGLVCIGCLVCNGRAEPGPTAEEAEAARTSKLRQEGSPCLFLGISYSTRPYGHFQVWDCADQPPKQVLVHFQARKQAGDDFQFLDLDRQGSDVRSLTLDALTKRLAKAGAAHPHVAEKAEDETPAAAPTGAATSPKWYTIYPTYPCGRGYWTALFLANRPEQRALARNANGALLDKAGEAAEIAQVIAFRDQVLHDLLLELAVVRRQPGAGLHQQALDSIVARIAELQDGDQVQLDDVHFMATLSGNRVRIVLHADVRRIFPPSQHDVIYGLPGPLEATLLFRFGSDPAGRQYGHFDCIAQANEDATEVFHLPAPDQVASAPDTEASRCLAQLYFAVSTKQELKQERPSCKQEPARPARAASVFAPDEVLHVIGSDSECEAGPQETKTESPAATIPGISKQEDSGGAALSGNHAATSDGFSCAALVQVSDSEEDLPSSGSAGEPPVRDPWLGFILDGSKEWELRSSNCDKNQGRIALGYAGVVKGFATFAEVLCVGVRVGTAYTGLPENPEHYWLAPHNLHRHRCTAKDVEKMKWTGRYLYAWVLRAVAKAPPGLTYRKTAAVTWGHMQPAKAMQAAHAAPAPEVPRTEDMALVLSKPDAEILARGQATAVAVKVPVEDNSVVHIYSATMMRLEGVLTFGRVQCCASAEEAVSYVRSHGLKCPNIPCASGTVHICEVVTAKASIPLVGQPGRLVLFDPSACFSLRPKLSADEMLLRGHSPLCSLHATCNYFVDRMATADIARLQANLVLLDGLCLRTASTCSGLDSCIPVLKHTLAALNERFGTTITCKHVLSCDIDEARQDFIRKAHPDDVSVLMTRTSAYLKLTSSSPALLVSPVRRDGAEYVGCLEPEDGNYDDCESSTTYIHGFREAATRMNVAIAIYENVATVMHRRKDKKGLEHAPPMEQIENDMTARGFTWQARVLDTQEEPVAFVERCEATLQDLQSCRHVEGIWQEGLPAKAFPTKSQSRLEELYKHHEALRSDWQDLYVDPHSSSSRKLEHAVGVTPCLRPSNSVWSARMKRFLTATEHMRLQGLFPQDFGNPDAVLKLCQQRTLAMDCVKRKLDFSASSSRTSQRPWRSAKAAASVPKRKRGHNKKGAVLKLSRKVAALQEYDKLKAEKCQFPERELLKRKAEFPGIYKGCFSKWRKVAEQENWYKVVESMGGLGEQKKQVPQWVLRTMGVAKPGSGRRAGKLPEELLQVAEGVILQQLEYGTEITVPAVVSLLQTCIDVWNEQVDALTKDVWEARKRQQKELQKHGEVPPAAMDAEPTPGLHKVDVRRSHNACYKHAHHFLRKYDFQVAKISKPGKHLPMNDPVLIAVKEYVKAEVESGAVHPVLVGNFDQVWATLYEPASRVVWKNAAKQGNVKDLEVEEGKWYKRRHVATQLRISLGLDTAALKGRSLPAAKQDDAYNSAGCVNNWRVPRTTTTLSWRNGEVGRLFVTIASDKVTEQQLQEAKEFKVRRAKHGLTLAHRGLVICDDASQHSDQRFQELRQLWEDENNCQLLGADKNFRIKVPGGFGACGGPNDQWHNTWRLLRRAWLRKATGGANNPAFARQYQELQFDLSGQVSLKTPLLVSLASDVYALKSLAAHREGNIIMSSWLKLGYISAQELANLRFAGRLEELEACMSHVRGSMEALLQLDVLPDLGLEAAAQELDNGQISQALQNKHHVWWVHDAGERCIPLPAWLNRPLEFCIMEWVKEHQDWEKTKQERAPKALTVGQQAKYDQWLAHPQRDLLVDLSRCCRTNKGGKNVALISLRLSMLPEELQMRCDDLWKPFFVRQYMSAAEHPVVQDLPLGIQQPAPAHLVQPGMDSGPEPEGEDMQASEQAECQAEEGPAVPRASHGSGDYKHLLPQREGVRIQRLAVPGTATKFQVWRVNADFFIPTVSGNTSEVAGPARTPRALKVNARYAEPGRAPSALHKEATCTPWALKVNARYADPGRAPSAPHAQAKLYEKKGLDPKKIIGVTTLDVVRANKPVIGGHAGKSVLPVFSQEKASAGLPLDKRKLLDVRLQEAGAEVVRAKSGKGSATLSLGYAGYLLGSAVLNGLAGKRSTECAYVKSNVTELEFFTSPVTFGPRGVERVHPVPRLDSYEQERLAEAKTVLKEEIDIGLEFAQENELIF</sequence>
<comment type="caution">
    <text evidence="6">The sequence shown here is derived from an EMBL/GenBank/DDBJ whole genome shotgun (WGS) entry which is preliminary data.</text>
</comment>
<dbReference type="PROSITE" id="PS00636">
    <property type="entry name" value="DNAJ_1"/>
    <property type="match status" value="1"/>
</dbReference>
<proteinExistence type="predicted"/>
<evidence type="ECO:0000256" key="1">
    <source>
        <dbReference type="ARBA" id="ARBA00023002"/>
    </source>
</evidence>
<feature type="signal peptide" evidence="4">
    <location>
        <begin position="1"/>
        <end position="17"/>
    </location>
</feature>
<dbReference type="InterPro" id="IPR001623">
    <property type="entry name" value="DnaJ_domain"/>
</dbReference>
<feature type="compositionally biased region" description="Basic and acidic residues" evidence="3">
    <location>
        <begin position="1610"/>
        <end position="1619"/>
    </location>
</feature>
<feature type="compositionally biased region" description="Low complexity" evidence="3">
    <location>
        <begin position="2186"/>
        <end position="2196"/>
    </location>
</feature>
<dbReference type="InterPro" id="IPR015955">
    <property type="entry name" value="Lactate_DH/Glyco_Ohase_4_C"/>
</dbReference>
<dbReference type="Gene3D" id="1.10.287.110">
    <property type="entry name" value="DnaJ domain"/>
    <property type="match status" value="1"/>
</dbReference>